<dbReference type="GO" id="GO:0016757">
    <property type="term" value="F:glycosyltransferase activity"/>
    <property type="evidence" value="ECO:0007669"/>
    <property type="project" value="InterPro"/>
</dbReference>
<feature type="domain" description="Glycosyltransferase subfamily 4-like N-terminal" evidence="2">
    <location>
        <begin position="19"/>
        <end position="170"/>
    </location>
</feature>
<dbReference type="Gene3D" id="3.40.50.2000">
    <property type="entry name" value="Glycogen Phosphorylase B"/>
    <property type="match status" value="2"/>
</dbReference>
<evidence type="ECO:0000313" key="4">
    <source>
        <dbReference type="Proteomes" id="UP000178450"/>
    </source>
</evidence>
<evidence type="ECO:0000259" key="1">
    <source>
        <dbReference type="Pfam" id="PF00534"/>
    </source>
</evidence>
<dbReference type="Proteomes" id="UP000178450">
    <property type="component" value="Unassembled WGS sequence"/>
</dbReference>
<dbReference type="SUPFAM" id="SSF53756">
    <property type="entry name" value="UDP-Glycosyltransferase/glycogen phosphorylase"/>
    <property type="match status" value="1"/>
</dbReference>
<dbReference type="InterPro" id="IPR028098">
    <property type="entry name" value="Glyco_trans_4-like_N"/>
</dbReference>
<organism evidence="3 4">
    <name type="scientific">Candidatus Roizmanbacteria bacterium RIFOXYA1_FULL_41_12</name>
    <dbReference type="NCBI Taxonomy" id="1802082"/>
    <lineage>
        <taxon>Bacteria</taxon>
        <taxon>Candidatus Roizmaniibacteriota</taxon>
    </lineage>
</organism>
<comment type="caution">
    <text evidence="3">The sequence shown here is derived from an EMBL/GenBank/DDBJ whole genome shotgun (WGS) entry which is preliminary data.</text>
</comment>
<accession>A0A1F7KAX0</accession>
<dbReference type="EMBL" id="MGBG01000013">
    <property type="protein sequence ID" value="OGK64999.1"/>
    <property type="molecule type" value="Genomic_DNA"/>
</dbReference>
<evidence type="ECO:0008006" key="5">
    <source>
        <dbReference type="Google" id="ProtNLM"/>
    </source>
</evidence>
<dbReference type="InterPro" id="IPR001296">
    <property type="entry name" value="Glyco_trans_1"/>
</dbReference>
<sequence>MKVAILSRGTLPISKDSIKGTETWVYNFIRKFPKNNIKLELFSSGDSKVRIPIHSLHKKAYFNTPSIKNFNYRIFRNALISQAFIYKPKFDLYHDNTNCGDLIMSWAQFINRPILVTIHGNLFSPHLSIFFSIYKHLNNVYFVAVSQSQRKAIPSLNFIRTIYHGIDTNRFVFSVRGGQSGFWAGRGTPEKSPELVVKLFNKIKQPLYLAIIRENDKSQWLKNKVLKKIKSDRIKYRFRLKKSMMIKRYGKSKVLVMPYQWEEPFGLVMIESMACGTPVVAYARGSVPEIIKDGQTGFIVNSSEKDKRGDWIVKKTGIEGLLEAVEKIYAMPEAEYLEMRRNCRKHIEKHFTIERMINDYVETYKEVVADYKQKKQN</sequence>
<dbReference type="AlphaFoldDB" id="A0A1F7KAX0"/>
<reference evidence="3 4" key="1">
    <citation type="journal article" date="2016" name="Nat. Commun.">
        <title>Thousands of microbial genomes shed light on interconnected biogeochemical processes in an aquifer system.</title>
        <authorList>
            <person name="Anantharaman K."/>
            <person name="Brown C.T."/>
            <person name="Hug L.A."/>
            <person name="Sharon I."/>
            <person name="Castelle C.J."/>
            <person name="Probst A.J."/>
            <person name="Thomas B.C."/>
            <person name="Singh A."/>
            <person name="Wilkins M.J."/>
            <person name="Karaoz U."/>
            <person name="Brodie E.L."/>
            <person name="Williams K.H."/>
            <person name="Hubbard S.S."/>
            <person name="Banfield J.F."/>
        </authorList>
    </citation>
    <scope>NUCLEOTIDE SEQUENCE [LARGE SCALE GENOMIC DNA]</scope>
</reference>
<feature type="domain" description="Glycosyl transferase family 1" evidence="1">
    <location>
        <begin position="184"/>
        <end position="306"/>
    </location>
</feature>
<evidence type="ECO:0000259" key="2">
    <source>
        <dbReference type="Pfam" id="PF13439"/>
    </source>
</evidence>
<dbReference type="PANTHER" id="PTHR12526:SF595">
    <property type="entry name" value="BLL5217 PROTEIN"/>
    <property type="match status" value="1"/>
</dbReference>
<dbReference type="PANTHER" id="PTHR12526">
    <property type="entry name" value="GLYCOSYLTRANSFERASE"/>
    <property type="match status" value="1"/>
</dbReference>
<dbReference type="Pfam" id="PF00534">
    <property type="entry name" value="Glycos_transf_1"/>
    <property type="match status" value="1"/>
</dbReference>
<evidence type="ECO:0000313" key="3">
    <source>
        <dbReference type="EMBL" id="OGK64999.1"/>
    </source>
</evidence>
<dbReference type="Pfam" id="PF13439">
    <property type="entry name" value="Glyco_transf_4"/>
    <property type="match status" value="1"/>
</dbReference>
<proteinExistence type="predicted"/>
<protein>
    <recommendedName>
        <fullName evidence="5">Glycosyl transferase family 1 domain-containing protein</fullName>
    </recommendedName>
</protein>
<gene>
    <name evidence="3" type="ORF">A2209_04910</name>
</gene>
<name>A0A1F7KAX0_9BACT</name>